<evidence type="ECO:0000259" key="1">
    <source>
        <dbReference type="PROSITE" id="PS51186"/>
    </source>
</evidence>
<reference evidence="2 3" key="1">
    <citation type="submission" date="2014-05" db="EMBL/GenBank/DDBJ databases">
        <title>Draft Genome Sequence of Kitasatospora cheerisanensis KCTC 2395.</title>
        <authorList>
            <person name="Nam D.H."/>
        </authorList>
    </citation>
    <scope>NUCLEOTIDE SEQUENCE [LARGE SCALE GENOMIC DNA]</scope>
    <source>
        <strain evidence="2 3">KCTC 2395</strain>
    </source>
</reference>
<evidence type="ECO:0000313" key="2">
    <source>
        <dbReference type="EMBL" id="KDN82180.1"/>
    </source>
</evidence>
<comment type="caution">
    <text evidence="2">The sequence shown here is derived from an EMBL/GenBank/DDBJ whole genome shotgun (WGS) entry which is preliminary data.</text>
</comment>
<dbReference type="Gene3D" id="3.40.630.30">
    <property type="match status" value="1"/>
</dbReference>
<dbReference type="GO" id="GO:0016747">
    <property type="term" value="F:acyltransferase activity, transferring groups other than amino-acyl groups"/>
    <property type="evidence" value="ECO:0007669"/>
    <property type="project" value="InterPro"/>
</dbReference>
<feature type="domain" description="N-acetyltransferase" evidence="1">
    <location>
        <begin position="1"/>
        <end position="165"/>
    </location>
</feature>
<dbReference type="HOGENOM" id="CLU_013985_18_2_11"/>
<dbReference type="PATRIC" id="fig|1348663.4.peg.5817"/>
<dbReference type="SUPFAM" id="SSF55729">
    <property type="entry name" value="Acyl-CoA N-acyltransferases (Nat)"/>
    <property type="match status" value="1"/>
</dbReference>
<gene>
    <name evidence="2" type="ORF">KCH_60140</name>
</gene>
<keyword evidence="3" id="KW-1185">Reference proteome</keyword>
<organism evidence="2 3">
    <name type="scientific">Kitasatospora cheerisanensis KCTC 2395</name>
    <dbReference type="NCBI Taxonomy" id="1348663"/>
    <lineage>
        <taxon>Bacteria</taxon>
        <taxon>Bacillati</taxon>
        <taxon>Actinomycetota</taxon>
        <taxon>Actinomycetes</taxon>
        <taxon>Kitasatosporales</taxon>
        <taxon>Streptomycetaceae</taxon>
        <taxon>Kitasatospora</taxon>
    </lineage>
</organism>
<dbReference type="OrthoDB" id="5243635at2"/>
<sequence length="176" mass="18607">MRIRTGGARDAGDIARLHTASWQHAYAGLMPADHLAGEVAAEQRALWERRLADGADGGYLALVEDGPAVAGFAYVVPEPGGRVLLDNLHVRAGLIGSGVGHLLLTHAFDWTVRQHPGSALYLEVLAGNARAIAFYERHGGEAVERLDVDFPGFRLPGLEYAWPAPVLAARAAAGAG</sequence>
<accession>A0A066YWA7</accession>
<dbReference type="Pfam" id="PF00583">
    <property type="entry name" value="Acetyltransf_1"/>
    <property type="match status" value="1"/>
</dbReference>
<dbReference type="eggNOG" id="COG0456">
    <property type="taxonomic scope" value="Bacteria"/>
</dbReference>
<dbReference type="AlphaFoldDB" id="A0A066YWA7"/>
<dbReference type="RefSeq" id="WP_035867607.1">
    <property type="nucleotide sequence ID" value="NZ_KK853997.1"/>
</dbReference>
<dbReference type="InterPro" id="IPR016181">
    <property type="entry name" value="Acyl_CoA_acyltransferase"/>
</dbReference>
<name>A0A066YWA7_9ACTN</name>
<protein>
    <recommendedName>
        <fullName evidence="1">N-acetyltransferase domain-containing protein</fullName>
    </recommendedName>
</protein>
<dbReference type="Proteomes" id="UP000027178">
    <property type="component" value="Unassembled WGS sequence"/>
</dbReference>
<dbReference type="EMBL" id="JNBY01000116">
    <property type="protein sequence ID" value="KDN82180.1"/>
    <property type="molecule type" value="Genomic_DNA"/>
</dbReference>
<evidence type="ECO:0000313" key="3">
    <source>
        <dbReference type="Proteomes" id="UP000027178"/>
    </source>
</evidence>
<dbReference type="InterPro" id="IPR000182">
    <property type="entry name" value="GNAT_dom"/>
</dbReference>
<proteinExistence type="predicted"/>
<dbReference type="PROSITE" id="PS51186">
    <property type="entry name" value="GNAT"/>
    <property type="match status" value="1"/>
</dbReference>